<evidence type="ECO:0000256" key="8">
    <source>
        <dbReference type="ARBA" id="ARBA00022840"/>
    </source>
</evidence>
<feature type="domain" description="HTH deoR-type" evidence="16">
    <location>
        <begin position="3"/>
        <end position="58"/>
    </location>
</feature>
<evidence type="ECO:0000256" key="11">
    <source>
        <dbReference type="ARBA" id="ARBA00023015"/>
    </source>
</evidence>
<keyword evidence="7 15" id="KW-0418">Kinase</keyword>
<dbReference type="PROSITE" id="PS00584">
    <property type="entry name" value="PFKB_KINASES_2"/>
    <property type="match status" value="1"/>
</dbReference>
<protein>
    <recommendedName>
        <fullName evidence="3 15">Ribokinase</fullName>
        <shortName evidence="15">RK</shortName>
        <ecNumber evidence="2 15">2.7.1.15</ecNumber>
    </recommendedName>
</protein>
<comment type="function">
    <text evidence="15">Catalyzes the phosphorylation of ribose at O-5 in a reaction requiring ATP and magnesium. The resulting D-ribose-5-phosphate can then be used either for sythesis of nucleotides, histidine, and tryptophan, or as a component of the pentose phosphate pathway.</text>
</comment>
<feature type="binding site" evidence="15">
    <location>
        <position position="383"/>
    </location>
    <ligand>
        <name>K(+)</name>
        <dbReference type="ChEBI" id="CHEBI:29103"/>
    </ligand>
</feature>
<dbReference type="AlphaFoldDB" id="A0A4R1N7D3"/>
<reference evidence="17 18" key="1">
    <citation type="submission" date="2019-02" db="EMBL/GenBank/DDBJ databases">
        <title>Investigation of anaerobic lignin degradation for improved lignocellulosic biofuels.</title>
        <authorList>
            <person name="Deangelis K."/>
        </authorList>
    </citation>
    <scope>NUCLEOTIDE SEQUENCE [LARGE SCALE GENOMIC DNA]</scope>
    <source>
        <strain evidence="17 18">159R</strain>
    </source>
</reference>
<comment type="cofactor">
    <cofactor evidence="15">
        <name>Mg(2+)</name>
        <dbReference type="ChEBI" id="CHEBI:18420"/>
    </cofactor>
    <text evidence="15">Requires a divalent cation, most likely magnesium in vivo, as an electrophilic catalyst to aid phosphoryl group transfer. It is the chelate of the metal and the nucleotide that is the actual substrate.</text>
</comment>
<dbReference type="PANTHER" id="PTHR10584:SF166">
    <property type="entry name" value="RIBOKINASE"/>
    <property type="match status" value="1"/>
</dbReference>
<feature type="binding site" evidence="15">
    <location>
        <begin position="105"/>
        <end position="107"/>
    </location>
    <ligand>
        <name>substrate</name>
    </ligand>
</feature>
<dbReference type="Gene3D" id="1.10.10.10">
    <property type="entry name" value="Winged helix-like DNA-binding domain superfamily/Winged helix DNA-binding domain"/>
    <property type="match status" value="1"/>
</dbReference>
<keyword evidence="4 15" id="KW-0808">Transferase</keyword>
<evidence type="ECO:0000256" key="3">
    <source>
        <dbReference type="ARBA" id="ARBA00016943"/>
    </source>
</evidence>
<evidence type="ECO:0000256" key="2">
    <source>
        <dbReference type="ARBA" id="ARBA00012035"/>
    </source>
</evidence>
<evidence type="ECO:0000256" key="1">
    <source>
        <dbReference type="ARBA" id="ARBA00005380"/>
    </source>
</evidence>
<feature type="binding site" evidence="15">
    <location>
        <position position="342"/>
    </location>
    <ligand>
        <name>K(+)</name>
        <dbReference type="ChEBI" id="CHEBI:29103"/>
    </ligand>
</feature>
<comment type="caution">
    <text evidence="15">Lacks conserved residue(s) required for the propagation of feature annotation.</text>
</comment>
<feature type="binding site" evidence="15">
    <location>
        <position position="344"/>
    </location>
    <ligand>
        <name>K(+)</name>
        <dbReference type="ChEBI" id="CHEBI:29103"/>
    </ligand>
</feature>
<dbReference type="InterPro" id="IPR036390">
    <property type="entry name" value="WH_DNA-bd_sf"/>
</dbReference>
<dbReference type="CDD" id="cd01174">
    <property type="entry name" value="ribokinase"/>
    <property type="match status" value="1"/>
</dbReference>
<dbReference type="PROSITE" id="PS51000">
    <property type="entry name" value="HTH_DEOR_2"/>
    <property type="match status" value="1"/>
</dbReference>
<evidence type="ECO:0000256" key="9">
    <source>
        <dbReference type="ARBA" id="ARBA00022842"/>
    </source>
</evidence>
<feature type="binding site" evidence="15">
    <location>
        <position position="378"/>
    </location>
    <ligand>
        <name>K(+)</name>
        <dbReference type="ChEBI" id="CHEBI:29103"/>
    </ligand>
</feature>
<name>A0A4R1N7D3_9GAMM</name>
<dbReference type="OrthoDB" id="9776822at2"/>
<dbReference type="InterPro" id="IPR002173">
    <property type="entry name" value="Carboh/pur_kinase_PfkB_CS"/>
</dbReference>
<evidence type="ECO:0000256" key="14">
    <source>
        <dbReference type="ARBA" id="ARBA00023277"/>
    </source>
</evidence>
<dbReference type="SMART" id="SM00420">
    <property type="entry name" value="HTH_DEOR"/>
    <property type="match status" value="1"/>
</dbReference>
<dbReference type="RefSeq" id="WP_132922089.1">
    <property type="nucleotide sequence ID" value="NZ_SJOI01000001.1"/>
</dbReference>
<accession>A0A4R1N7D3</accession>
<evidence type="ECO:0000256" key="7">
    <source>
        <dbReference type="ARBA" id="ARBA00022777"/>
    </source>
</evidence>
<dbReference type="EMBL" id="SJOI01000001">
    <property type="protein sequence ID" value="TCL03194.1"/>
    <property type="molecule type" value="Genomic_DNA"/>
</dbReference>
<keyword evidence="13" id="KW-0804">Transcription</keyword>
<feature type="binding site" evidence="15">
    <location>
        <position position="280"/>
    </location>
    <ligand>
        <name>ATP</name>
        <dbReference type="ChEBI" id="CHEBI:30616"/>
    </ligand>
</feature>
<comment type="similarity">
    <text evidence="1">Belongs to the carbohydrate kinase pfkB family.</text>
</comment>
<keyword evidence="18" id="KW-1185">Reference proteome</keyword>
<dbReference type="GO" id="GO:0003677">
    <property type="term" value="F:DNA binding"/>
    <property type="evidence" value="ECO:0007669"/>
    <property type="project" value="UniProtKB-KW"/>
</dbReference>
<dbReference type="SUPFAM" id="SSF46785">
    <property type="entry name" value="Winged helix' DNA-binding domain"/>
    <property type="match status" value="1"/>
</dbReference>
<dbReference type="InterPro" id="IPR018356">
    <property type="entry name" value="Tscrpt_reg_HTH_DeoR_CS"/>
</dbReference>
<keyword evidence="6 15" id="KW-0547">Nucleotide-binding</keyword>
<dbReference type="EC" id="2.7.1.15" evidence="2 15"/>
<dbReference type="UniPathway" id="UPA00916">
    <property type="reaction ID" value="UER00889"/>
</dbReference>
<dbReference type="InterPro" id="IPR011877">
    <property type="entry name" value="Ribokinase"/>
</dbReference>
<keyword evidence="9 15" id="KW-0460">Magnesium</keyword>
<dbReference type="HAMAP" id="MF_01987">
    <property type="entry name" value="Ribokinase"/>
    <property type="match status" value="1"/>
</dbReference>
<evidence type="ECO:0000256" key="15">
    <source>
        <dbReference type="HAMAP-Rule" id="MF_01987"/>
    </source>
</evidence>
<dbReference type="PROSITE" id="PS00894">
    <property type="entry name" value="HTH_DEOR_1"/>
    <property type="match status" value="1"/>
</dbReference>
<dbReference type="InterPro" id="IPR029056">
    <property type="entry name" value="Ribokinase-like"/>
</dbReference>
<keyword evidence="11" id="KW-0805">Transcription regulation</keyword>
<keyword evidence="12" id="KW-0238">DNA-binding</keyword>
<dbReference type="InterPro" id="IPR036388">
    <property type="entry name" value="WH-like_DNA-bd_sf"/>
</dbReference>
<keyword evidence="5 15" id="KW-0479">Metal-binding</keyword>
<evidence type="ECO:0000256" key="12">
    <source>
        <dbReference type="ARBA" id="ARBA00023125"/>
    </source>
</evidence>
<evidence type="ECO:0000256" key="10">
    <source>
        <dbReference type="ARBA" id="ARBA00022958"/>
    </source>
</evidence>
<evidence type="ECO:0000259" key="16">
    <source>
        <dbReference type="PROSITE" id="PS51000"/>
    </source>
</evidence>
<feature type="binding site" evidence="15">
    <location>
        <begin position="347"/>
        <end position="348"/>
    </location>
    <ligand>
        <name>ATP</name>
        <dbReference type="ChEBI" id="CHEBI:30616"/>
    </ligand>
</feature>
<dbReference type="GO" id="GO:0005829">
    <property type="term" value="C:cytosol"/>
    <property type="evidence" value="ECO:0007669"/>
    <property type="project" value="TreeGrafter"/>
</dbReference>
<comment type="pathway">
    <text evidence="15">Carbohydrate metabolism; D-ribose degradation; D-ribose 5-phosphate from beta-D-ribopyranose: step 2/2.</text>
</comment>
<dbReference type="PRINTS" id="PR00990">
    <property type="entry name" value="RIBOKINASE"/>
</dbReference>
<comment type="subunit">
    <text evidence="15">Homodimer.</text>
</comment>
<evidence type="ECO:0000256" key="4">
    <source>
        <dbReference type="ARBA" id="ARBA00022679"/>
    </source>
</evidence>
<proteinExistence type="inferred from homology"/>
<dbReference type="Pfam" id="PF00294">
    <property type="entry name" value="PfkB"/>
    <property type="match status" value="1"/>
</dbReference>
<comment type="caution">
    <text evidence="17">The sequence shown here is derived from an EMBL/GenBank/DDBJ whole genome shotgun (WGS) entry which is preliminary data.</text>
</comment>
<feature type="binding site" evidence="15">
    <location>
        <begin position="134"/>
        <end position="138"/>
    </location>
    <ligand>
        <name>substrate</name>
    </ligand>
</feature>
<evidence type="ECO:0000256" key="5">
    <source>
        <dbReference type="ARBA" id="ARBA00022723"/>
    </source>
</evidence>
<keyword evidence="14 15" id="KW-0119">Carbohydrate metabolism</keyword>
<comment type="subcellular location">
    <subcellularLocation>
        <location evidence="15">Cytoplasm</location>
    </subcellularLocation>
</comment>
<keyword evidence="15" id="KW-0963">Cytoplasm</keyword>
<evidence type="ECO:0000313" key="18">
    <source>
        <dbReference type="Proteomes" id="UP000294555"/>
    </source>
</evidence>
<dbReference type="Gene3D" id="3.40.1190.20">
    <property type="match status" value="1"/>
</dbReference>
<dbReference type="GO" id="GO:0019303">
    <property type="term" value="P:D-ribose catabolic process"/>
    <property type="evidence" value="ECO:0007669"/>
    <property type="project" value="UniProtKB-UniRule"/>
</dbReference>
<dbReference type="InterPro" id="IPR001034">
    <property type="entry name" value="DeoR_HTH"/>
</dbReference>
<dbReference type="Pfam" id="PF08220">
    <property type="entry name" value="HTH_DeoR"/>
    <property type="match status" value="1"/>
</dbReference>
<evidence type="ECO:0000256" key="13">
    <source>
        <dbReference type="ARBA" id="ARBA00023163"/>
    </source>
</evidence>
<dbReference type="InterPro" id="IPR002139">
    <property type="entry name" value="Ribo/fructo_kinase"/>
</dbReference>
<feature type="active site" description="Proton acceptor" evidence="15">
    <location>
        <position position="348"/>
    </location>
</feature>
<feature type="binding site" evidence="15">
    <location>
        <position position="348"/>
    </location>
    <ligand>
        <name>substrate</name>
    </ligand>
</feature>
<evidence type="ECO:0000313" key="17">
    <source>
        <dbReference type="EMBL" id="TCL03194.1"/>
    </source>
</evidence>
<gene>
    <name evidence="15" type="primary">rbsK</name>
    <name evidence="17" type="ORF">EZJ58_1249</name>
</gene>
<dbReference type="SUPFAM" id="SSF53613">
    <property type="entry name" value="Ribokinase-like"/>
    <property type="match status" value="1"/>
</dbReference>
<dbReference type="InterPro" id="IPR011611">
    <property type="entry name" value="PfkB_dom"/>
</dbReference>
<dbReference type="Proteomes" id="UP000294555">
    <property type="component" value="Unassembled WGS sequence"/>
</dbReference>
<dbReference type="GO" id="GO:0005524">
    <property type="term" value="F:ATP binding"/>
    <property type="evidence" value="ECO:0007669"/>
    <property type="project" value="UniProtKB-UniRule"/>
</dbReference>
<keyword evidence="8 15" id="KW-0067">ATP-binding</keyword>
<dbReference type="GO" id="GO:0046872">
    <property type="term" value="F:metal ion binding"/>
    <property type="evidence" value="ECO:0007669"/>
    <property type="project" value="UniProtKB-KW"/>
</dbReference>
<comment type="catalytic activity">
    <reaction evidence="15">
        <text>D-ribose + ATP = D-ribose 5-phosphate + ADP + H(+)</text>
        <dbReference type="Rhea" id="RHEA:13697"/>
        <dbReference type="ChEBI" id="CHEBI:15378"/>
        <dbReference type="ChEBI" id="CHEBI:30616"/>
        <dbReference type="ChEBI" id="CHEBI:47013"/>
        <dbReference type="ChEBI" id="CHEBI:78346"/>
        <dbReference type="ChEBI" id="CHEBI:456216"/>
        <dbReference type="EC" id="2.7.1.15"/>
    </reaction>
</comment>
<sequence>MFMKHRRENILVYIKTHSVVSVDVLAELFSVSSRTIRNDLAYLASFGLIKRMYGGAAFVHHALLTQLSRDDKNEISQIIRNVKHTCATQENKTPSGKVCILGTFFVDIITKVDHLPTLGEELLLASDISFGPGGKGANQALAASAAGAMVHFVAKVGSDQFGHMAHDHLVSSGISSFTLYQTSEASTGCSIIYVSQEHGESIIAISPGANKKITEHEISAMYHELSEANVFLLHTGNNINAVISAIKLANFLNIMVILNPAPITEEIKPCLPMVNIIIPNIIAASRLSGIEVQDVESAKAAAKVIHSLGVKTVIITMGGFGALLYIDSSFYHFPAYSSVQIDTTGAGDAFSGAFSAMMAKGENILYCVNYASAFASLVVEKEGAANMPNVEEINYRLKRKVSRYELV</sequence>
<feature type="binding site" evidence="15">
    <location>
        <begin position="316"/>
        <end position="321"/>
    </location>
    <ligand>
        <name>ATP</name>
        <dbReference type="ChEBI" id="CHEBI:30616"/>
    </ligand>
</feature>
<evidence type="ECO:0000256" key="6">
    <source>
        <dbReference type="ARBA" id="ARBA00022741"/>
    </source>
</evidence>
<comment type="activity regulation">
    <text evidence="15">Activated by a monovalent cation that binds near, but not in, the active site. The most likely occupant of the site in vivo is potassium. Ion binding induces a conformational change that may alter substrate affinity.</text>
</comment>
<feature type="binding site" evidence="15">
    <location>
        <position position="381"/>
    </location>
    <ligand>
        <name>K(+)</name>
        <dbReference type="ChEBI" id="CHEBI:29103"/>
    </ligand>
</feature>
<dbReference type="GO" id="GO:0004747">
    <property type="term" value="F:ribokinase activity"/>
    <property type="evidence" value="ECO:0007669"/>
    <property type="project" value="UniProtKB-UniRule"/>
</dbReference>
<comment type="similarity">
    <text evidence="15">Belongs to the carbohydrate kinase PfkB family. Ribokinase subfamily.</text>
</comment>
<dbReference type="PANTHER" id="PTHR10584">
    <property type="entry name" value="SUGAR KINASE"/>
    <property type="match status" value="1"/>
</dbReference>
<dbReference type="GO" id="GO:0003700">
    <property type="term" value="F:DNA-binding transcription factor activity"/>
    <property type="evidence" value="ECO:0007669"/>
    <property type="project" value="InterPro"/>
</dbReference>
<organism evidence="17 18">
    <name type="scientific">Sodalis ligni</name>
    <dbReference type="NCBI Taxonomy" id="2697027"/>
    <lineage>
        <taxon>Bacteria</taxon>
        <taxon>Pseudomonadati</taxon>
        <taxon>Pseudomonadota</taxon>
        <taxon>Gammaproteobacteria</taxon>
        <taxon>Enterobacterales</taxon>
        <taxon>Bruguierivoracaceae</taxon>
        <taxon>Sodalis</taxon>
    </lineage>
</organism>
<keyword evidence="10 15" id="KW-0630">Potassium</keyword>